<sequence length="311" mass="35492">MTSPHSAQSYHVNFTLKMLAPVHWPAWLAVAVLAVLAFMPLPVRQWLAYGLVRPLKWLCRKPIRISRRNLSACYPHLSEKAREQILHRLLHCFACTVVGMGELALRRREYLAQRIEIQGIEHLDALRHARKPVVFLVPHMFALEYAAAGLAMTGLPMIGMVKHHRSPVFNWFACRQRLRFGGTLYHRNMGIGAIVRSLKQGNSLFYLPDQDHGKEQSEFAPFFSCQKATLPVISRIARCSGAEVVPLSVGFVGNKVQLQLDAPLQMEGMDKLAEAHLLNRQMERLISRHPDQYMWFLKILKSRPEGEAALY</sequence>
<dbReference type="PANTHER" id="PTHR30606">
    <property type="entry name" value="LIPID A BIOSYNTHESIS LAUROYL ACYLTRANSFERASE"/>
    <property type="match status" value="1"/>
</dbReference>
<evidence type="ECO:0000313" key="8">
    <source>
        <dbReference type="EMBL" id="GAA4892824.1"/>
    </source>
</evidence>
<evidence type="ECO:0000256" key="7">
    <source>
        <dbReference type="SAM" id="Phobius"/>
    </source>
</evidence>
<keyword evidence="3" id="KW-0997">Cell inner membrane</keyword>
<evidence type="ECO:0000256" key="2">
    <source>
        <dbReference type="ARBA" id="ARBA00022475"/>
    </source>
</evidence>
<evidence type="ECO:0000313" key="9">
    <source>
        <dbReference type="Proteomes" id="UP001499988"/>
    </source>
</evidence>
<keyword evidence="6" id="KW-0012">Acyltransferase</keyword>
<dbReference type="RefSeq" id="WP_345336004.1">
    <property type="nucleotide sequence ID" value="NZ_BAABJZ010000089.1"/>
</dbReference>
<keyword evidence="5 7" id="KW-0472">Membrane</keyword>
<keyword evidence="4" id="KW-0808">Transferase</keyword>
<evidence type="ECO:0000256" key="5">
    <source>
        <dbReference type="ARBA" id="ARBA00023136"/>
    </source>
</evidence>
<evidence type="ECO:0000256" key="6">
    <source>
        <dbReference type="ARBA" id="ARBA00023315"/>
    </source>
</evidence>
<dbReference type="PANTHER" id="PTHR30606:SF4">
    <property type="entry name" value="LIPID A BIOSYNTHESIS MYRISTOYLTRANSFERASE"/>
    <property type="match status" value="1"/>
</dbReference>
<dbReference type="CDD" id="cd07984">
    <property type="entry name" value="LPLAT_LABLAT-like"/>
    <property type="match status" value="1"/>
</dbReference>
<proteinExistence type="predicted"/>
<keyword evidence="9" id="KW-1185">Reference proteome</keyword>
<organism evidence="8 9">
    <name type="scientific">Ferrimonas pelagia</name>
    <dbReference type="NCBI Taxonomy" id="1177826"/>
    <lineage>
        <taxon>Bacteria</taxon>
        <taxon>Pseudomonadati</taxon>
        <taxon>Pseudomonadota</taxon>
        <taxon>Gammaproteobacteria</taxon>
        <taxon>Alteromonadales</taxon>
        <taxon>Ferrimonadaceae</taxon>
        <taxon>Ferrimonas</taxon>
    </lineage>
</organism>
<evidence type="ECO:0000256" key="1">
    <source>
        <dbReference type="ARBA" id="ARBA00004533"/>
    </source>
</evidence>
<evidence type="ECO:0000256" key="4">
    <source>
        <dbReference type="ARBA" id="ARBA00022679"/>
    </source>
</evidence>
<comment type="caution">
    <text evidence="8">The sequence shown here is derived from an EMBL/GenBank/DDBJ whole genome shotgun (WGS) entry which is preliminary data.</text>
</comment>
<gene>
    <name evidence="8" type="primary">lpxM_1</name>
    <name evidence="8" type="ORF">GCM10023333_27600</name>
</gene>
<name>A0ABP9F9L1_9GAMM</name>
<dbReference type="InterPro" id="IPR004960">
    <property type="entry name" value="LipA_acyltrans"/>
</dbReference>
<dbReference type="EMBL" id="BAABJZ010000089">
    <property type="protein sequence ID" value="GAA4892824.1"/>
    <property type="molecule type" value="Genomic_DNA"/>
</dbReference>
<comment type="subcellular location">
    <subcellularLocation>
        <location evidence="1">Cell inner membrane</location>
    </subcellularLocation>
</comment>
<keyword evidence="7" id="KW-0812">Transmembrane</keyword>
<accession>A0ABP9F9L1</accession>
<dbReference type="PIRSF" id="PIRSF026649">
    <property type="entry name" value="MsbB"/>
    <property type="match status" value="1"/>
</dbReference>
<reference evidence="9" key="1">
    <citation type="journal article" date="2019" name="Int. J. Syst. Evol. Microbiol.">
        <title>The Global Catalogue of Microorganisms (GCM) 10K type strain sequencing project: providing services to taxonomists for standard genome sequencing and annotation.</title>
        <authorList>
            <consortium name="The Broad Institute Genomics Platform"/>
            <consortium name="The Broad Institute Genome Sequencing Center for Infectious Disease"/>
            <person name="Wu L."/>
            <person name="Ma J."/>
        </authorList>
    </citation>
    <scope>NUCLEOTIDE SEQUENCE [LARGE SCALE GENOMIC DNA]</scope>
    <source>
        <strain evidence="9">JCM 18401</strain>
    </source>
</reference>
<feature type="transmembrane region" description="Helical" evidence="7">
    <location>
        <begin position="24"/>
        <end position="43"/>
    </location>
</feature>
<dbReference type="Proteomes" id="UP001499988">
    <property type="component" value="Unassembled WGS sequence"/>
</dbReference>
<keyword evidence="7" id="KW-1133">Transmembrane helix</keyword>
<protein>
    <submittedName>
        <fullName evidence="8">Lauroyl-Kdo(2)-lipid IV(A) myristoyltransferase</fullName>
    </submittedName>
</protein>
<evidence type="ECO:0000256" key="3">
    <source>
        <dbReference type="ARBA" id="ARBA00022519"/>
    </source>
</evidence>
<dbReference type="Pfam" id="PF03279">
    <property type="entry name" value="Lip_A_acyltrans"/>
    <property type="match status" value="1"/>
</dbReference>
<keyword evidence="2" id="KW-1003">Cell membrane</keyword>